<organism evidence="2 3">
    <name type="scientific">Halobaculum marinum</name>
    <dbReference type="NCBI Taxonomy" id="3031996"/>
    <lineage>
        <taxon>Archaea</taxon>
        <taxon>Methanobacteriati</taxon>
        <taxon>Methanobacteriota</taxon>
        <taxon>Stenosarchaea group</taxon>
        <taxon>Halobacteria</taxon>
        <taxon>Halobacteriales</taxon>
        <taxon>Haloferacaceae</taxon>
        <taxon>Halobaculum</taxon>
    </lineage>
</organism>
<name>A0ABD5WUN7_9EURY</name>
<dbReference type="RefSeq" id="WP_276236551.1">
    <property type="nucleotide sequence ID" value="NZ_CP119989.1"/>
</dbReference>
<evidence type="ECO:0000313" key="3">
    <source>
        <dbReference type="Proteomes" id="UP001596388"/>
    </source>
</evidence>
<evidence type="ECO:0000256" key="1">
    <source>
        <dbReference type="SAM" id="MobiDB-lite"/>
    </source>
</evidence>
<feature type="region of interest" description="Disordered" evidence="1">
    <location>
        <begin position="30"/>
        <end position="57"/>
    </location>
</feature>
<reference evidence="2 3" key="1">
    <citation type="journal article" date="2019" name="Int. J. Syst. Evol. Microbiol.">
        <title>The Global Catalogue of Microorganisms (GCM) 10K type strain sequencing project: providing services to taxonomists for standard genome sequencing and annotation.</title>
        <authorList>
            <consortium name="The Broad Institute Genomics Platform"/>
            <consortium name="The Broad Institute Genome Sequencing Center for Infectious Disease"/>
            <person name="Wu L."/>
            <person name="Ma J."/>
        </authorList>
    </citation>
    <scope>NUCLEOTIDE SEQUENCE [LARGE SCALE GENOMIC DNA]</scope>
    <source>
        <strain evidence="2 3">DT55</strain>
    </source>
</reference>
<dbReference type="InterPro" id="IPR055959">
    <property type="entry name" value="DUF7537"/>
</dbReference>
<protein>
    <recommendedName>
        <fullName evidence="4">Outer membrane lipoprotein-sorting protein</fullName>
    </recommendedName>
</protein>
<keyword evidence="3" id="KW-1185">Reference proteome</keyword>
<sequence>MRPPRTVVLVCVCLLLAGCGGVADTGGPNAQTVNPALDDTPTASPTPAEPTLPPGVTESDVDLRSLVAAHDDALDDRSVTVTLSRTRTATNGTVVLDTTARSYAADPEQFLVSTAEVTPYSLADGASFDRALWRNDTVSVRRSAGERAVTVVHDTDVPRQRAFDPTGAAEIRGVLGPYKLQYAGTVTQNGSRRHLLTETDAGRPSVPLRSNVTVRVLVTDDGVVEHATVRYRTTEFDEPRWVTVEFAVSNVSSTTVPRPEWVDRALANVSDP</sequence>
<feature type="compositionally biased region" description="Low complexity" evidence="1">
    <location>
        <begin position="35"/>
        <end position="46"/>
    </location>
</feature>
<gene>
    <name evidence="2" type="ORF">ACFQKD_01520</name>
</gene>
<dbReference type="EMBL" id="JBHTAG010000002">
    <property type="protein sequence ID" value="MFC7095970.1"/>
    <property type="molecule type" value="Genomic_DNA"/>
</dbReference>
<dbReference type="Proteomes" id="UP001596388">
    <property type="component" value="Unassembled WGS sequence"/>
</dbReference>
<accession>A0ABD5WUN7</accession>
<dbReference type="AlphaFoldDB" id="A0ABD5WUN7"/>
<dbReference type="PROSITE" id="PS51257">
    <property type="entry name" value="PROKAR_LIPOPROTEIN"/>
    <property type="match status" value="1"/>
</dbReference>
<proteinExistence type="predicted"/>
<comment type="caution">
    <text evidence="2">The sequence shown here is derived from an EMBL/GenBank/DDBJ whole genome shotgun (WGS) entry which is preliminary data.</text>
</comment>
<dbReference type="Pfam" id="PF24381">
    <property type="entry name" value="DUF7537"/>
    <property type="match status" value="1"/>
</dbReference>
<evidence type="ECO:0000313" key="2">
    <source>
        <dbReference type="EMBL" id="MFC7095970.1"/>
    </source>
</evidence>
<evidence type="ECO:0008006" key="4">
    <source>
        <dbReference type="Google" id="ProtNLM"/>
    </source>
</evidence>
<dbReference type="GeneID" id="79270149"/>